<dbReference type="EMBL" id="DF977484">
    <property type="protein sequence ID" value="GAW26600.1"/>
    <property type="molecule type" value="Genomic_DNA"/>
</dbReference>
<dbReference type="GO" id="GO:0043531">
    <property type="term" value="F:ADP binding"/>
    <property type="evidence" value="ECO:0007669"/>
    <property type="project" value="InterPro"/>
</dbReference>
<dbReference type="Gene3D" id="3.40.50.300">
    <property type="entry name" value="P-loop containing nucleotide triphosphate hydrolases"/>
    <property type="match status" value="1"/>
</dbReference>
<dbReference type="OrthoDB" id="6161812at2759"/>
<accession>A0A1S8AA71</accession>
<keyword evidence="2" id="KW-1185">Reference proteome</keyword>
<protein>
    <submittedName>
        <fullName evidence="1">Putative pfs domain-containing protein</fullName>
    </submittedName>
</protein>
<organism evidence="1">
    <name type="scientific">Rosellinia necatrix</name>
    <name type="common">White root-rot fungus</name>
    <dbReference type="NCBI Taxonomy" id="77044"/>
    <lineage>
        <taxon>Eukaryota</taxon>
        <taxon>Fungi</taxon>
        <taxon>Dikarya</taxon>
        <taxon>Ascomycota</taxon>
        <taxon>Pezizomycotina</taxon>
        <taxon>Sordariomycetes</taxon>
        <taxon>Xylariomycetidae</taxon>
        <taxon>Xylariales</taxon>
        <taxon>Xylariaceae</taxon>
        <taxon>Rosellinia</taxon>
    </lineage>
</organism>
<dbReference type="PANTHER" id="PTHR35205:SF1">
    <property type="entry name" value="ZU5 DOMAIN-CONTAINING PROTEIN"/>
    <property type="match status" value="1"/>
</dbReference>
<dbReference type="SUPFAM" id="SSF52540">
    <property type="entry name" value="P-loop containing nucleoside triphosphate hydrolases"/>
    <property type="match status" value="1"/>
</dbReference>
<name>A0A1S8AA71_ROSNE</name>
<proteinExistence type="predicted"/>
<evidence type="ECO:0000313" key="2">
    <source>
        <dbReference type="Proteomes" id="UP000054516"/>
    </source>
</evidence>
<dbReference type="InterPro" id="IPR027417">
    <property type="entry name" value="P-loop_NTPase"/>
</dbReference>
<dbReference type="PANTHER" id="PTHR35205">
    <property type="entry name" value="NB-ARC AND TPR DOMAIN PROTEIN"/>
    <property type="match status" value="1"/>
</dbReference>
<reference evidence="1" key="1">
    <citation type="submission" date="2016-03" db="EMBL/GenBank/DDBJ databases">
        <title>Draft genome sequence of Rosellinia necatrix.</title>
        <authorList>
            <person name="Kanematsu S."/>
        </authorList>
    </citation>
    <scope>NUCLEOTIDE SEQUENCE [LARGE SCALE GENOMIC DNA]</scope>
    <source>
        <strain evidence="1">W97</strain>
    </source>
</reference>
<dbReference type="STRING" id="77044.A0A1S8AA71"/>
<sequence length="315" mass="36203">MDLIETVKSALEEQDSSWLLIFDNVEDSSFNEAVEAMPNKARKASAIVMTSQLEELKHHTQSVIHLTSLGTQEGVDLLLKCLQRDLATVSDRDYELLREISSRLGGLPLALAHTGGYMSKSKEELSEFNDFFNDRWEHIIYNTTQERVHKYKSLALQVVWDFALEKLEANQRKRINILAYLNADNVEKEWLVEERCLSRGWVDNGLSAKSQSSYSVHRSLQIALRLKLDQDENERMVVLGHAISIMRRVTPKANNLQVPNQKYWPAFAKASPHVFSMCLAFKAAHPAILGTEELAKLFYDTGFHYWERWSTVPQY</sequence>
<gene>
    <name evidence="1" type="ORF">SAMD00023353_3900550</name>
</gene>
<dbReference type="Proteomes" id="UP000054516">
    <property type="component" value="Unassembled WGS sequence"/>
</dbReference>
<dbReference type="AlphaFoldDB" id="A0A1S8AA71"/>
<evidence type="ECO:0000313" key="1">
    <source>
        <dbReference type="EMBL" id="GAW26600.1"/>
    </source>
</evidence>